<keyword evidence="5" id="KW-1133">Transmembrane helix</keyword>
<name>A0ABR4QSQ5_9CEST</name>
<dbReference type="EMBL" id="JAKROA010000001">
    <property type="protein sequence ID" value="KAL5112622.1"/>
    <property type="molecule type" value="Genomic_DNA"/>
</dbReference>
<proteinExistence type="predicted"/>
<dbReference type="InterPro" id="IPR018957">
    <property type="entry name" value="Znf_C3HC4_RING-type"/>
</dbReference>
<evidence type="ECO:0000256" key="5">
    <source>
        <dbReference type="SAM" id="Phobius"/>
    </source>
</evidence>
<protein>
    <recommendedName>
        <fullName evidence="7">RING-type domain-containing protein</fullName>
    </recommendedName>
</protein>
<dbReference type="SMART" id="SM00184">
    <property type="entry name" value="RING"/>
    <property type="match status" value="1"/>
</dbReference>
<feature type="signal peptide" evidence="6">
    <location>
        <begin position="1"/>
        <end position="20"/>
    </location>
</feature>
<dbReference type="PANTHER" id="PTHR46016:SF1">
    <property type="entry name" value="RING-TYPE DOMAIN-CONTAINING PROTEIN"/>
    <property type="match status" value="1"/>
</dbReference>
<gene>
    <name evidence="8" type="ORF">TcWFU_007956</name>
</gene>
<keyword evidence="2 4" id="KW-0863">Zinc-finger</keyword>
<sequence length="155" mass="16738">MASNCVGNLILLVFVAGTWRCVNMAESVLECPICLSEIEHPVMPPCQHAFCYSCISRYTKKTEAKCPICRASFDDGDLRRCLQIEQMLSAKNSEPTSPCRSDGYPKSFDFGSKPQSQQAEALPNWASTLGAAAVGVLVGAVGAAIGYNVASKRRK</sequence>
<feature type="domain" description="RING-type" evidence="7">
    <location>
        <begin position="31"/>
        <end position="70"/>
    </location>
</feature>
<dbReference type="PROSITE" id="PS50089">
    <property type="entry name" value="ZF_RING_2"/>
    <property type="match status" value="1"/>
</dbReference>
<keyword evidence="6" id="KW-0732">Signal</keyword>
<evidence type="ECO:0000313" key="8">
    <source>
        <dbReference type="EMBL" id="KAL5112622.1"/>
    </source>
</evidence>
<evidence type="ECO:0000256" key="2">
    <source>
        <dbReference type="ARBA" id="ARBA00022771"/>
    </source>
</evidence>
<dbReference type="InterPro" id="IPR013083">
    <property type="entry name" value="Znf_RING/FYVE/PHD"/>
</dbReference>
<reference evidence="8 9" key="1">
    <citation type="journal article" date="2022" name="Front. Cell. Infect. Microbiol.">
        <title>The Genomes of Two Strains of Taenia crassiceps the Animal Model for the Study of Human Cysticercosis.</title>
        <authorList>
            <person name="Bobes R.J."/>
            <person name="Estrada K."/>
            <person name="Rios-Valencia D.G."/>
            <person name="Calderon-Gallegos A."/>
            <person name="de la Torre P."/>
            <person name="Carrero J.C."/>
            <person name="Sanchez-Flores A."/>
            <person name="Laclette J.P."/>
        </authorList>
    </citation>
    <scope>NUCLEOTIDE SEQUENCE [LARGE SCALE GENOMIC DNA]</scope>
    <source>
        <strain evidence="8">WFUcys</strain>
    </source>
</reference>
<feature type="chain" id="PRO_5047484456" description="RING-type domain-containing protein" evidence="6">
    <location>
        <begin position="21"/>
        <end position="155"/>
    </location>
</feature>
<evidence type="ECO:0000256" key="3">
    <source>
        <dbReference type="ARBA" id="ARBA00022833"/>
    </source>
</evidence>
<evidence type="ECO:0000256" key="4">
    <source>
        <dbReference type="PROSITE-ProRule" id="PRU00175"/>
    </source>
</evidence>
<evidence type="ECO:0000256" key="1">
    <source>
        <dbReference type="ARBA" id="ARBA00022723"/>
    </source>
</evidence>
<comment type="caution">
    <text evidence="8">The sequence shown here is derived from an EMBL/GenBank/DDBJ whole genome shotgun (WGS) entry which is preliminary data.</text>
</comment>
<accession>A0ABR4QSQ5</accession>
<keyword evidence="1" id="KW-0479">Metal-binding</keyword>
<dbReference type="Gene3D" id="3.30.40.10">
    <property type="entry name" value="Zinc/RING finger domain, C3HC4 (zinc finger)"/>
    <property type="match status" value="1"/>
</dbReference>
<keyword evidence="5" id="KW-0472">Membrane</keyword>
<evidence type="ECO:0000313" key="9">
    <source>
        <dbReference type="Proteomes" id="UP001651158"/>
    </source>
</evidence>
<dbReference type="PROSITE" id="PS00518">
    <property type="entry name" value="ZF_RING_1"/>
    <property type="match status" value="1"/>
</dbReference>
<dbReference type="CDD" id="cd16449">
    <property type="entry name" value="RING-HC"/>
    <property type="match status" value="1"/>
</dbReference>
<organism evidence="8 9">
    <name type="scientific">Taenia crassiceps</name>
    <dbReference type="NCBI Taxonomy" id="6207"/>
    <lineage>
        <taxon>Eukaryota</taxon>
        <taxon>Metazoa</taxon>
        <taxon>Spiralia</taxon>
        <taxon>Lophotrochozoa</taxon>
        <taxon>Platyhelminthes</taxon>
        <taxon>Cestoda</taxon>
        <taxon>Eucestoda</taxon>
        <taxon>Cyclophyllidea</taxon>
        <taxon>Taeniidae</taxon>
        <taxon>Taenia</taxon>
    </lineage>
</organism>
<dbReference type="InterPro" id="IPR017907">
    <property type="entry name" value="Znf_RING_CS"/>
</dbReference>
<keyword evidence="5" id="KW-0812">Transmembrane</keyword>
<dbReference type="InterPro" id="IPR051438">
    <property type="entry name" value="RNF_E3_ubiq-protein_ligase"/>
</dbReference>
<dbReference type="SUPFAM" id="SSF57850">
    <property type="entry name" value="RING/U-box"/>
    <property type="match status" value="1"/>
</dbReference>
<keyword evidence="9" id="KW-1185">Reference proteome</keyword>
<evidence type="ECO:0000256" key="6">
    <source>
        <dbReference type="SAM" id="SignalP"/>
    </source>
</evidence>
<feature type="transmembrane region" description="Helical" evidence="5">
    <location>
        <begin position="125"/>
        <end position="150"/>
    </location>
</feature>
<dbReference type="InterPro" id="IPR001841">
    <property type="entry name" value="Znf_RING"/>
</dbReference>
<dbReference type="PANTHER" id="PTHR46016">
    <property type="entry name" value="ZINC FINGER, RING/FYVE/PHD-TYPE"/>
    <property type="match status" value="1"/>
</dbReference>
<dbReference type="Proteomes" id="UP001651158">
    <property type="component" value="Unassembled WGS sequence"/>
</dbReference>
<keyword evidence="3" id="KW-0862">Zinc</keyword>
<dbReference type="Pfam" id="PF00097">
    <property type="entry name" value="zf-C3HC4"/>
    <property type="match status" value="1"/>
</dbReference>
<evidence type="ECO:0000259" key="7">
    <source>
        <dbReference type="PROSITE" id="PS50089"/>
    </source>
</evidence>